<evidence type="ECO:0008006" key="2">
    <source>
        <dbReference type="Google" id="ProtNLM"/>
    </source>
</evidence>
<dbReference type="InterPro" id="IPR010985">
    <property type="entry name" value="Ribbon_hlx_hlx"/>
</dbReference>
<comment type="caution">
    <text evidence="1">The sequence shown here is derived from an EMBL/GenBank/DDBJ whole genome shotgun (WGS) entry which is preliminary data.</text>
</comment>
<gene>
    <name evidence="1" type="ORF">LCGC14_2451330</name>
</gene>
<evidence type="ECO:0000313" key="1">
    <source>
        <dbReference type="EMBL" id="KKL20853.1"/>
    </source>
</evidence>
<name>A0A0F9E9Y2_9ZZZZ</name>
<accession>A0A0F9E9Y2</accession>
<sequence>MTDDNLILEDKTHYTPKDRIGKQINIWIPKELMARLNKLGEIKGYNKSELVRFALDKVLEANGF</sequence>
<dbReference type="GO" id="GO:0006355">
    <property type="term" value="P:regulation of DNA-templated transcription"/>
    <property type="evidence" value="ECO:0007669"/>
    <property type="project" value="InterPro"/>
</dbReference>
<dbReference type="SUPFAM" id="SSF47598">
    <property type="entry name" value="Ribbon-helix-helix"/>
    <property type="match status" value="1"/>
</dbReference>
<organism evidence="1">
    <name type="scientific">marine sediment metagenome</name>
    <dbReference type="NCBI Taxonomy" id="412755"/>
    <lineage>
        <taxon>unclassified sequences</taxon>
        <taxon>metagenomes</taxon>
        <taxon>ecological metagenomes</taxon>
    </lineage>
</organism>
<dbReference type="EMBL" id="LAZR01037941">
    <property type="protein sequence ID" value="KKL20853.1"/>
    <property type="molecule type" value="Genomic_DNA"/>
</dbReference>
<proteinExistence type="predicted"/>
<dbReference type="CDD" id="cd22231">
    <property type="entry name" value="RHH_NikR_HicB-like"/>
    <property type="match status" value="1"/>
</dbReference>
<protein>
    <recommendedName>
        <fullName evidence="2">Ribbon-helix-helix protein CopG domain-containing protein</fullName>
    </recommendedName>
</protein>
<dbReference type="AlphaFoldDB" id="A0A0F9E9Y2"/>
<reference evidence="1" key="1">
    <citation type="journal article" date="2015" name="Nature">
        <title>Complex archaea that bridge the gap between prokaryotes and eukaryotes.</title>
        <authorList>
            <person name="Spang A."/>
            <person name="Saw J.H."/>
            <person name="Jorgensen S.L."/>
            <person name="Zaremba-Niedzwiedzka K."/>
            <person name="Martijn J."/>
            <person name="Lind A.E."/>
            <person name="van Eijk R."/>
            <person name="Schleper C."/>
            <person name="Guy L."/>
            <person name="Ettema T.J."/>
        </authorList>
    </citation>
    <scope>NUCLEOTIDE SEQUENCE</scope>
</reference>